<gene>
    <name evidence="3" type="ORF">KDI_31570</name>
</gene>
<keyword evidence="4" id="KW-1185">Reference proteome</keyword>
<evidence type="ECO:0000313" key="4">
    <source>
        <dbReference type="Proteomes" id="UP000322530"/>
    </source>
</evidence>
<dbReference type="GO" id="GO:0008270">
    <property type="term" value="F:zinc ion binding"/>
    <property type="evidence" value="ECO:0007669"/>
    <property type="project" value="UniProtKB-KW"/>
</dbReference>
<organism evidence="3 4">
    <name type="scientific">Dictyobacter arantiisoli</name>
    <dbReference type="NCBI Taxonomy" id="2014874"/>
    <lineage>
        <taxon>Bacteria</taxon>
        <taxon>Bacillati</taxon>
        <taxon>Chloroflexota</taxon>
        <taxon>Ktedonobacteria</taxon>
        <taxon>Ktedonobacterales</taxon>
        <taxon>Dictyobacteraceae</taxon>
        <taxon>Dictyobacter</taxon>
    </lineage>
</organism>
<dbReference type="InterPro" id="IPR007527">
    <property type="entry name" value="Znf_SWIM"/>
</dbReference>
<reference evidence="3 4" key="1">
    <citation type="submission" date="2019-01" db="EMBL/GenBank/DDBJ databases">
        <title>Draft genome sequence of Dictyobacter sp. Uno17.</title>
        <authorList>
            <person name="Wang C.M."/>
            <person name="Zheng Y."/>
            <person name="Sakai Y."/>
            <person name="Abe K."/>
            <person name="Yokota A."/>
            <person name="Yabe S."/>
        </authorList>
    </citation>
    <scope>NUCLEOTIDE SEQUENCE [LARGE SCALE GENOMIC DNA]</scope>
    <source>
        <strain evidence="3 4">Uno17</strain>
    </source>
</reference>
<feature type="domain" description="SWIM-type" evidence="2">
    <location>
        <begin position="146"/>
        <end position="176"/>
    </location>
</feature>
<accession>A0A5A5TET8</accession>
<sequence length="307" mass="34360">MGDDYDTHDGVNWDYYSYGKPRKVAGGIKTRNERGAIGSTWWSRRWLASLEALGMGTRLTRGRSYARQGQVLSIDVQSGSVHARVQGSLRTPYKIEIRLTPFTEAQWSRVTTELASQAIFAARLLAGEMPQDIESIFQVVNLPLFPTAQQDLRTSCSCPDWANPCKHIAAVYYIMAEQFDDDPFVLFTLRGHTKEQVLQDLRARRIEKAEPAHQDEAQSLEGAVSLAETAPLDLDTYLDAFWRMGDDLISVSASSQTANAEHVGSTLLRRSGDAPLSVKKQNLVTFLLQMYDSVQSVVERESNQPDL</sequence>
<dbReference type="PANTHER" id="PTHR38133">
    <property type="entry name" value="SLR1429 PROTEIN"/>
    <property type="match status" value="1"/>
</dbReference>
<keyword evidence="1" id="KW-0863">Zinc-finger</keyword>
<comment type="caution">
    <text evidence="3">The sequence shown here is derived from an EMBL/GenBank/DDBJ whole genome shotgun (WGS) entry which is preliminary data.</text>
</comment>
<name>A0A5A5TET8_9CHLR</name>
<keyword evidence="1" id="KW-0479">Metal-binding</keyword>
<dbReference type="PANTHER" id="PTHR38133:SF1">
    <property type="entry name" value="SLR1429 PROTEIN"/>
    <property type="match status" value="1"/>
</dbReference>
<keyword evidence="1" id="KW-0862">Zinc</keyword>
<dbReference type="PROSITE" id="PS50966">
    <property type="entry name" value="ZF_SWIM"/>
    <property type="match status" value="1"/>
</dbReference>
<dbReference type="EMBL" id="BIXY01000046">
    <property type="protein sequence ID" value="GCF09593.1"/>
    <property type="molecule type" value="Genomic_DNA"/>
</dbReference>
<protein>
    <recommendedName>
        <fullName evidence="2">SWIM-type domain-containing protein</fullName>
    </recommendedName>
</protein>
<proteinExistence type="predicted"/>
<dbReference type="AlphaFoldDB" id="A0A5A5TET8"/>
<evidence type="ECO:0000256" key="1">
    <source>
        <dbReference type="PROSITE-ProRule" id="PRU00325"/>
    </source>
</evidence>
<evidence type="ECO:0000313" key="3">
    <source>
        <dbReference type="EMBL" id="GCF09593.1"/>
    </source>
</evidence>
<evidence type="ECO:0000259" key="2">
    <source>
        <dbReference type="PROSITE" id="PS50966"/>
    </source>
</evidence>
<dbReference type="RefSeq" id="WP_149402523.1">
    <property type="nucleotide sequence ID" value="NZ_BIXY01000046.1"/>
</dbReference>
<dbReference type="OrthoDB" id="188274at2"/>
<dbReference type="Proteomes" id="UP000322530">
    <property type="component" value="Unassembled WGS sequence"/>
</dbReference>
<dbReference type="Pfam" id="PF04434">
    <property type="entry name" value="SWIM"/>
    <property type="match status" value="1"/>
</dbReference>